<dbReference type="GO" id="GO:0005654">
    <property type="term" value="C:nucleoplasm"/>
    <property type="evidence" value="ECO:0007669"/>
    <property type="project" value="TreeGrafter"/>
</dbReference>
<organism evidence="2 3">
    <name type="scientific">Chara braunii</name>
    <name type="common">Braun's stonewort</name>
    <dbReference type="NCBI Taxonomy" id="69332"/>
    <lineage>
        <taxon>Eukaryota</taxon>
        <taxon>Viridiplantae</taxon>
        <taxon>Streptophyta</taxon>
        <taxon>Charophyceae</taxon>
        <taxon>Charales</taxon>
        <taxon>Characeae</taxon>
        <taxon>Chara</taxon>
    </lineage>
</organism>
<gene>
    <name evidence="2" type="ORF">CBR_g23991</name>
</gene>
<protein>
    <recommendedName>
        <fullName evidence="1">Rnh202 triple barrel domain-containing protein</fullName>
    </recommendedName>
</protein>
<feature type="domain" description="Rnh202 triple barrel" evidence="1">
    <location>
        <begin position="32"/>
        <end position="75"/>
    </location>
</feature>
<proteinExistence type="predicted"/>
<dbReference type="STRING" id="69332.A0A388L5G8"/>
<dbReference type="GO" id="GO:0032299">
    <property type="term" value="C:ribonuclease H2 complex"/>
    <property type="evidence" value="ECO:0007669"/>
    <property type="project" value="InterPro"/>
</dbReference>
<accession>A0A388L5G8</accession>
<dbReference type="Gramene" id="GBG77546">
    <property type="protein sequence ID" value="GBG77546"/>
    <property type="gene ID" value="CBR_g23991"/>
</dbReference>
<sequence length="93" mass="10548">MAAIMERRVVIAYTGLVNKTSGEQECSTHDLDGHVFHLRHPKTGAKACYMLLNAKLQELHWFKQSYASWFIGDSVCEEYHKVEQSVVECCGVS</sequence>
<dbReference type="GO" id="GO:0006401">
    <property type="term" value="P:RNA catabolic process"/>
    <property type="evidence" value="ECO:0007669"/>
    <property type="project" value="TreeGrafter"/>
</dbReference>
<name>A0A388L5G8_CHABU</name>
<dbReference type="InterPro" id="IPR041195">
    <property type="entry name" value="Rnh202_N"/>
</dbReference>
<evidence type="ECO:0000313" key="2">
    <source>
        <dbReference type="EMBL" id="GBG77546.1"/>
    </source>
</evidence>
<dbReference type="Proteomes" id="UP000265515">
    <property type="component" value="Unassembled WGS sequence"/>
</dbReference>
<reference evidence="2 3" key="1">
    <citation type="journal article" date="2018" name="Cell">
        <title>The Chara Genome: Secondary Complexity and Implications for Plant Terrestrialization.</title>
        <authorList>
            <person name="Nishiyama T."/>
            <person name="Sakayama H."/>
            <person name="Vries J.D."/>
            <person name="Buschmann H."/>
            <person name="Saint-Marcoux D."/>
            <person name="Ullrich K.K."/>
            <person name="Haas F.B."/>
            <person name="Vanderstraeten L."/>
            <person name="Becker D."/>
            <person name="Lang D."/>
            <person name="Vosolsobe S."/>
            <person name="Rombauts S."/>
            <person name="Wilhelmsson P.K.I."/>
            <person name="Janitza P."/>
            <person name="Kern R."/>
            <person name="Heyl A."/>
            <person name="Rumpler F."/>
            <person name="Villalobos L.I.A.C."/>
            <person name="Clay J.M."/>
            <person name="Skokan R."/>
            <person name="Toyoda A."/>
            <person name="Suzuki Y."/>
            <person name="Kagoshima H."/>
            <person name="Schijlen E."/>
            <person name="Tajeshwar N."/>
            <person name="Catarino B."/>
            <person name="Hetherington A.J."/>
            <person name="Saltykova A."/>
            <person name="Bonnot C."/>
            <person name="Breuninger H."/>
            <person name="Symeonidi A."/>
            <person name="Radhakrishnan G.V."/>
            <person name="Van Nieuwerburgh F."/>
            <person name="Deforce D."/>
            <person name="Chang C."/>
            <person name="Karol K.G."/>
            <person name="Hedrich R."/>
            <person name="Ulvskov P."/>
            <person name="Glockner G."/>
            <person name="Delwiche C.F."/>
            <person name="Petrasek J."/>
            <person name="Van de Peer Y."/>
            <person name="Friml J."/>
            <person name="Beilby M."/>
            <person name="Dolan L."/>
            <person name="Kohara Y."/>
            <person name="Sugano S."/>
            <person name="Fujiyama A."/>
            <person name="Delaux P.-M."/>
            <person name="Quint M."/>
            <person name="TheiBen G."/>
            <person name="Hagemann M."/>
            <person name="Harholt J."/>
            <person name="Dunand C."/>
            <person name="Zachgo S."/>
            <person name="Langdale J."/>
            <person name="Maumus F."/>
            <person name="Straeten D.V.D."/>
            <person name="Gould S.B."/>
            <person name="Rensing S.A."/>
        </authorList>
    </citation>
    <scope>NUCLEOTIDE SEQUENCE [LARGE SCALE GENOMIC DNA]</scope>
    <source>
        <strain evidence="2 3">S276</strain>
    </source>
</reference>
<dbReference type="PANTHER" id="PTHR13383:SF11">
    <property type="entry name" value="RIBONUCLEASE H2 SUBUNIT B"/>
    <property type="match status" value="1"/>
</dbReference>
<evidence type="ECO:0000259" key="1">
    <source>
        <dbReference type="Pfam" id="PF17745"/>
    </source>
</evidence>
<evidence type="ECO:0000313" key="3">
    <source>
        <dbReference type="Proteomes" id="UP000265515"/>
    </source>
</evidence>
<dbReference type="EMBL" id="BFEA01000270">
    <property type="protein sequence ID" value="GBG77546.1"/>
    <property type="molecule type" value="Genomic_DNA"/>
</dbReference>
<dbReference type="Gene3D" id="2.20.25.530">
    <property type="match status" value="1"/>
</dbReference>
<dbReference type="AlphaFoldDB" id="A0A388L5G8"/>
<dbReference type="OrthoDB" id="29098at2759"/>
<comment type="caution">
    <text evidence="2">The sequence shown here is derived from an EMBL/GenBank/DDBJ whole genome shotgun (WGS) entry which is preliminary data.</text>
</comment>
<dbReference type="Pfam" id="PF17745">
    <property type="entry name" value="Ydr279_N"/>
    <property type="match status" value="1"/>
</dbReference>
<dbReference type="InterPro" id="IPR040456">
    <property type="entry name" value="RNase_H2_suB"/>
</dbReference>
<keyword evidence="3" id="KW-1185">Reference proteome</keyword>
<dbReference type="PANTHER" id="PTHR13383">
    <property type="entry name" value="RIBONUCLEASE H2 SUBUNIT B"/>
    <property type="match status" value="1"/>
</dbReference>